<feature type="domain" description="Heme-copper oxidase subunit III family profile" evidence="10">
    <location>
        <begin position="1"/>
        <end position="214"/>
    </location>
</feature>
<evidence type="ECO:0000313" key="11">
    <source>
        <dbReference type="EMBL" id="ANH20413.1"/>
    </source>
</evidence>
<evidence type="ECO:0000256" key="2">
    <source>
        <dbReference type="ARBA" id="ARBA00010581"/>
    </source>
</evidence>
<evidence type="ECO:0000259" key="10">
    <source>
        <dbReference type="PROSITE" id="PS50253"/>
    </source>
</evidence>
<feature type="transmembrane region" description="Helical" evidence="9">
    <location>
        <begin position="90"/>
        <end position="108"/>
    </location>
</feature>
<feature type="transmembrane region" description="Helical" evidence="9">
    <location>
        <begin position="194"/>
        <end position="213"/>
    </location>
</feature>
<keyword evidence="4 8" id="KW-0812">Transmembrane</keyword>
<keyword evidence="8 11" id="KW-0496">Mitochondrion</keyword>
<dbReference type="InterPro" id="IPR024791">
    <property type="entry name" value="Cyt_c/ubiquinol_Oxase_su3"/>
</dbReference>
<feature type="transmembrane region" description="Helical" evidence="9">
    <location>
        <begin position="150"/>
        <end position="179"/>
    </location>
</feature>
<feature type="transmembrane region" description="Helical" evidence="9">
    <location>
        <begin position="120"/>
        <end position="138"/>
    </location>
</feature>
<feature type="transmembrane region" description="Helical" evidence="9">
    <location>
        <begin position="12"/>
        <end position="38"/>
    </location>
</feature>
<comment type="subcellular location">
    <subcellularLocation>
        <location evidence="1">Membrane</location>
        <topology evidence="1">Multi-pass membrane protein</topology>
    </subcellularLocation>
</comment>
<evidence type="ECO:0000256" key="3">
    <source>
        <dbReference type="ARBA" id="ARBA00015944"/>
    </source>
</evidence>
<evidence type="ECO:0000256" key="7">
    <source>
        <dbReference type="ARBA" id="ARBA00023136"/>
    </source>
</evidence>
<comment type="function">
    <text evidence="8">Component of the cytochrome c oxidase, the last enzyme in the mitochondrial electron transport chain which drives oxidative phosphorylation. The respiratory chain contains 3 multisubunit complexes succinate dehydrogenase (complex II, CII), ubiquinol-cytochrome c oxidoreductase (cytochrome b-c1 complex, complex III, CIII) and cytochrome c oxidase (complex IV, CIV), that cooperate to transfer electrons derived from NADH and succinate to molecular oxygen, creating an electrochemical gradient over the inner membrane that drives transmembrane transport and the ATP synthase. Cytochrome c oxidase is the component of the respiratory chain that catalyzes the reduction of oxygen to water. Electrons originating from reduced cytochrome c in the intermembrane space (IMS) are transferred via the dinuclear copper A center (CU(A)) of subunit 2 and heme A of subunit 1 to the active site in subunit 1, a binuclear center (BNC) formed by heme A3 and copper B (CU(B)). The BNC reduces molecular oxygen to 2 water molecules using 4 electrons from cytochrome c in the IMS and 4 protons from the mitochondrial matrix.</text>
</comment>
<dbReference type="GO" id="GO:0006123">
    <property type="term" value="P:mitochondrial electron transport, cytochrome c to oxygen"/>
    <property type="evidence" value="ECO:0007669"/>
    <property type="project" value="TreeGrafter"/>
</dbReference>
<accession>A0A173G4S8</accession>
<dbReference type="SUPFAM" id="SSF81452">
    <property type="entry name" value="Cytochrome c oxidase subunit III-like"/>
    <property type="match status" value="1"/>
</dbReference>
<comment type="similarity">
    <text evidence="2 8">Belongs to the cytochrome c oxidase subunit 3 family.</text>
</comment>
<proteinExistence type="inferred from homology"/>
<evidence type="ECO:0000256" key="1">
    <source>
        <dbReference type="ARBA" id="ARBA00004141"/>
    </source>
</evidence>
<dbReference type="InterPro" id="IPR013833">
    <property type="entry name" value="Cyt_c_oxidase_su3_a-hlx"/>
</dbReference>
<protein>
    <recommendedName>
        <fullName evidence="3 8">Cytochrome c oxidase subunit 3</fullName>
    </recommendedName>
</protein>
<evidence type="ECO:0000256" key="9">
    <source>
        <dbReference type="SAM" id="Phobius"/>
    </source>
</evidence>
<evidence type="ECO:0000256" key="8">
    <source>
        <dbReference type="RuleBase" id="RU003375"/>
    </source>
</evidence>
<dbReference type="GO" id="GO:0004129">
    <property type="term" value="F:cytochrome-c oxidase activity"/>
    <property type="evidence" value="ECO:0007669"/>
    <property type="project" value="InterPro"/>
</dbReference>
<dbReference type="InterPro" id="IPR035973">
    <property type="entry name" value="Cyt_c_oxidase_su3-like_sf"/>
</dbReference>
<sequence>MNWVSFYGSFIFLFAIVGLFLWNLNIFFLSLLLLFLGILTFLNDSFYKVNMPHFTSSFWLFIGSEVFIFMSLITSYFWYQDYSELSLSHYLDLPFIGSFILIGSSLTATCYHHESNNNIFYLPITIFLGMCFVFIQYLEFTESFNTLYDLVYSGAAYLVVGLHFSHVLIGLALLIGIYISTSLYSGDYYNDLVVWYWHFVDYIWLLVYTVVYLF</sequence>
<dbReference type="AlphaFoldDB" id="A0A173G4S8"/>
<dbReference type="GO" id="GO:0005739">
    <property type="term" value="C:mitochondrion"/>
    <property type="evidence" value="ECO:0007669"/>
    <property type="project" value="TreeGrafter"/>
</dbReference>
<dbReference type="GO" id="GO:0016020">
    <property type="term" value="C:membrane"/>
    <property type="evidence" value="ECO:0007669"/>
    <property type="project" value="UniProtKB-SubCell"/>
</dbReference>
<feature type="transmembrane region" description="Helical" evidence="9">
    <location>
        <begin position="58"/>
        <end position="78"/>
    </location>
</feature>
<organism evidence="11">
    <name type="scientific">Aglaiogyrodactylus forficulatus</name>
    <dbReference type="NCBI Taxonomy" id="1853073"/>
    <lineage>
        <taxon>Eukaryota</taxon>
        <taxon>Metazoa</taxon>
        <taxon>Spiralia</taxon>
        <taxon>Lophotrochozoa</taxon>
        <taxon>Platyhelminthes</taxon>
        <taxon>Monogenea</taxon>
        <taxon>Monopisthocotylea</taxon>
        <taxon>Gyrodactylidea</taxon>
        <taxon>Oogyrodactylidae</taxon>
        <taxon>Aglaiogyrodactylus</taxon>
    </lineage>
</organism>
<dbReference type="EMBL" id="KU679421">
    <property type="protein sequence ID" value="ANH20413.1"/>
    <property type="molecule type" value="Genomic_DNA"/>
</dbReference>
<dbReference type="CDD" id="cd00386">
    <property type="entry name" value="Heme_Cu_Oxidase_III_like"/>
    <property type="match status" value="1"/>
</dbReference>
<keyword evidence="6 9" id="KW-1133">Transmembrane helix</keyword>
<reference evidence="11" key="2">
    <citation type="journal article" date="2021" name="Zool. Scr.">
        <title>Phylogenetic status and historical origins of the oviparous and viviparous gyrodactylids (Monogenoidea, Gyrodactylidea).</title>
        <authorList>
            <person name="Boeger W.A."/>
            <person name="Kritsky D.C."/>
            <person name="Patella L."/>
            <person name="Bueno-Silva M."/>
        </authorList>
    </citation>
    <scope>NUCLEOTIDE SEQUENCE</scope>
</reference>
<dbReference type="PANTHER" id="PTHR11403:SF7">
    <property type="entry name" value="CYTOCHROME C OXIDASE SUBUNIT 3"/>
    <property type="match status" value="1"/>
</dbReference>
<evidence type="ECO:0000256" key="4">
    <source>
        <dbReference type="ARBA" id="ARBA00022692"/>
    </source>
</evidence>
<evidence type="ECO:0000256" key="5">
    <source>
        <dbReference type="ARBA" id="ARBA00022967"/>
    </source>
</evidence>
<keyword evidence="5" id="KW-1278">Translocase</keyword>
<dbReference type="Pfam" id="PF00510">
    <property type="entry name" value="COX3"/>
    <property type="match status" value="1"/>
</dbReference>
<geneLocation type="mitochondrion" evidence="11"/>
<dbReference type="PROSITE" id="PS50253">
    <property type="entry name" value="COX3"/>
    <property type="match status" value="1"/>
</dbReference>
<name>A0A173G4S8_9PLAT</name>
<dbReference type="PANTHER" id="PTHR11403">
    <property type="entry name" value="CYTOCHROME C OXIDASE SUBUNIT III"/>
    <property type="match status" value="1"/>
</dbReference>
<keyword evidence="7 9" id="KW-0472">Membrane</keyword>
<gene>
    <name evidence="11" type="primary">COXIII</name>
</gene>
<dbReference type="InterPro" id="IPR000298">
    <property type="entry name" value="Cyt_c_oxidase-like_su3"/>
</dbReference>
<evidence type="ECO:0000256" key="6">
    <source>
        <dbReference type="ARBA" id="ARBA00022989"/>
    </source>
</evidence>
<reference evidence="11" key="1">
    <citation type="journal article" date="2016" name="Parasit. Vectors">
        <title>The mitochondrial genome of the egg-laying flatworm Aglaiogyrodactylus forficulatus (Platyhelminthes: Monogenoidea).</title>
        <authorList>
            <person name="Bachmann L."/>
            <person name="Fromm B."/>
            <person name="Patella de Azambuja L."/>
            <person name="Boeger W.A."/>
        </authorList>
    </citation>
    <scope>NUCLEOTIDE SEQUENCE</scope>
</reference>
<dbReference type="Gene3D" id="1.20.120.80">
    <property type="entry name" value="Cytochrome c oxidase, subunit III, four-helix bundle"/>
    <property type="match status" value="1"/>
</dbReference>